<evidence type="ECO:0000256" key="1">
    <source>
        <dbReference type="ARBA" id="ARBA00005417"/>
    </source>
</evidence>
<dbReference type="InterPro" id="IPR003593">
    <property type="entry name" value="AAA+_ATPase"/>
</dbReference>
<evidence type="ECO:0000256" key="3">
    <source>
        <dbReference type="ARBA" id="ARBA00022475"/>
    </source>
</evidence>
<dbReference type="PROSITE" id="PS50893">
    <property type="entry name" value="ABC_TRANSPORTER_2"/>
    <property type="match status" value="1"/>
</dbReference>
<dbReference type="PANTHER" id="PTHR42788:SF13">
    <property type="entry name" value="ALIPHATIC SULFONATES IMPORT ATP-BINDING PROTEIN SSUB"/>
    <property type="match status" value="1"/>
</dbReference>
<protein>
    <submittedName>
        <fullName evidence="7">ABC transporter ATP-binding protein</fullName>
    </submittedName>
</protein>
<dbReference type="GO" id="GO:0005524">
    <property type="term" value="F:ATP binding"/>
    <property type="evidence" value="ECO:0007669"/>
    <property type="project" value="UniProtKB-KW"/>
</dbReference>
<evidence type="ECO:0000256" key="2">
    <source>
        <dbReference type="ARBA" id="ARBA00022448"/>
    </source>
</evidence>
<comment type="similarity">
    <text evidence="1">Belongs to the ABC transporter superfamily.</text>
</comment>
<dbReference type="GO" id="GO:0016887">
    <property type="term" value="F:ATP hydrolysis activity"/>
    <property type="evidence" value="ECO:0007669"/>
    <property type="project" value="InterPro"/>
</dbReference>
<dbReference type="Gene3D" id="3.40.50.300">
    <property type="entry name" value="P-loop containing nucleotide triphosphate hydrolases"/>
    <property type="match status" value="1"/>
</dbReference>
<dbReference type="Pfam" id="PF00005">
    <property type="entry name" value="ABC_tran"/>
    <property type="match status" value="1"/>
</dbReference>
<keyword evidence="3" id="KW-1003">Cell membrane</keyword>
<dbReference type="Proteomes" id="UP000316798">
    <property type="component" value="Chromosome"/>
</dbReference>
<keyword evidence="4" id="KW-0547">Nucleotide-binding</keyword>
<dbReference type="InterPro" id="IPR003439">
    <property type="entry name" value="ABC_transporter-like_ATP-bd"/>
</dbReference>
<keyword evidence="8" id="KW-1185">Reference proteome</keyword>
<dbReference type="InterPro" id="IPR050166">
    <property type="entry name" value="ABC_transporter_ATP-bind"/>
</dbReference>
<dbReference type="AlphaFoldDB" id="A0A515DGF1"/>
<feature type="domain" description="ABC transporter" evidence="6">
    <location>
        <begin position="32"/>
        <end position="260"/>
    </location>
</feature>
<accession>A0A515DGF1</accession>
<evidence type="ECO:0000256" key="5">
    <source>
        <dbReference type="ARBA" id="ARBA00022840"/>
    </source>
</evidence>
<keyword evidence="5 7" id="KW-0067">ATP-binding</keyword>
<dbReference type="SMART" id="SM00382">
    <property type="entry name" value="AAA"/>
    <property type="match status" value="1"/>
</dbReference>
<organism evidence="7 8">
    <name type="scientific">Rhodoferax sediminis</name>
    <dbReference type="NCBI Taxonomy" id="2509614"/>
    <lineage>
        <taxon>Bacteria</taxon>
        <taxon>Pseudomonadati</taxon>
        <taxon>Pseudomonadota</taxon>
        <taxon>Betaproteobacteria</taxon>
        <taxon>Burkholderiales</taxon>
        <taxon>Comamonadaceae</taxon>
        <taxon>Rhodoferax</taxon>
    </lineage>
</organism>
<dbReference type="CDD" id="cd03293">
    <property type="entry name" value="ABC_NrtD_SsuB_transporters"/>
    <property type="match status" value="1"/>
</dbReference>
<dbReference type="SUPFAM" id="SSF52540">
    <property type="entry name" value="P-loop containing nucleoside triphosphate hydrolases"/>
    <property type="match status" value="1"/>
</dbReference>
<dbReference type="OrthoDB" id="8683598at2"/>
<evidence type="ECO:0000313" key="7">
    <source>
        <dbReference type="EMBL" id="QDL39474.1"/>
    </source>
</evidence>
<reference evidence="7 8" key="1">
    <citation type="submission" date="2019-01" db="EMBL/GenBank/DDBJ databases">
        <title>Genomic insights into a novel species Rhodoferax sp.</title>
        <authorList>
            <person name="Jin L."/>
        </authorList>
    </citation>
    <scope>NUCLEOTIDE SEQUENCE [LARGE SCALE GENOMIC DNA]</scope>
    <source>
        <strain evidence="7 8">CHu59-6-5</strain>
    </source>
</reference>
<name>A0A515DGF1_9BURK</name>
<dbReference type="PANTHER" id="PTHR42788">
    <property type="entry name" value="TAURINE IMPORT ATP-BINDING PROTEIN-RELATED"/>
    <property type="match status" value="1"/>
</dbReference>
<dbReference type="EMBL" id="CP035503">
    <property type="protein sequence ID" value="QDL39474.1"/>
    <property type="molecule type" value="Genomic_DNA"/>
</dbReference>
<dbReference type="KEGG" id="rhf:EUB48_20700"/>
<evidence type="ECO:0000313" key="8">
    <source>
        <dbReference type="Proteomes" id="UP000316798"/>
    </source>
</evidence>
<dbReference type="InterPro" id="IPR027417">
    <property type="entry name" value="P-loop_NTPase"/>
</dbReference>
<proteinExistence type="inferred from homology"/>
<gene>
    <name evidence="7" type="ORF">EUB48_20700</name>
</gene>
<evidence type="ECO:0000259" key="6">
    <source>
        <dbReference type="PROSITE" id="PS50893"/>
    </source>
</evidence>
<evidence type="ECO:0000256" key="4">
    <source>
        <dbReference type="ARBA" id="ARBA00022741"/>
    </source>
</evidence>
<sequence length="284" mass="31355">MATVHPISRFPTAHASAAPAAGAESPMPRTAIAVHKLELAFGERKVIDGVSLDIPEGQFLSIVGPSGCGKTTLLNLLAGLIDAPYLGTLRLGGAAPRLGDERIAYMLARDSLLPWRSALENASYGMQIRGVPPQAREARARDLLKRVGLAGFENTYPKHLSHGMRQRCALARTFALDAPFLLMDEPFGALDAQTKLQLEELLVELWQQERRTVVFITHDLAEAIAISDRVVVMGARPGRIVADLPIDLPRPRSVRELQKEPHFHELYAKIWQTLEQGWRHSDDE</sequence>
<keyword evidence="2" id="KW-0813">Transport</keyword>
<keyword evidence="3" id="KW-0472">Membrane</keyword>